<dbReference type="HOGENOM" id="CLU_1738302_0_0_9"/>
<protein>
    <submittedName>
        <fullName evidence="1">Uncharacterized protein</fullName>
    </submittedName>
</protein>
<dbReference type="EMBL" id="CP002360">
    <property type="protein sequence ID" value="AEE97646.1"/>
    <property type="molecule type" value="Genomic_DNA"/>
</dbReference>
<dbReference type="Pfam" id="PF19474">
    <property type="entry name" value="DUF6011"/>
    <property type="match status" value="1"/>
</dbReference>
<dbReference type="RefSeq" id="WP_013782072.1">
    <property type="nucleotide sequence ID" value="NC_015520.1"/>
</dbReference>
<dbReference type="InterPro" id="IPR046164">
    <property type="entry name" value="DUF6166"/>
</dbReference>
<gene>
    <name evidence="1" type="ordered locus">Mahau_2488</name>
</gene>
<dbReference type="eggNOG" id="ENOG50338WJ">
    <property type="taxonomic scope" value="Bacteria"/>
</dbReference>
<keyword evidence="2" id="KW-1185">Reference proteome</keyword>
<dbReference type="Proteomes" id="UP000008457">
    <property type="component" value="Chromosome"/>
</dbReference>
<sequence length="150" mass="17091">MANCVVCGRKLTNPSSAKRGMGPVCYSRYLKRQETEVRQEKFADIYLKNIGNGDIVLKRIDGRPATNVPHRQVRHSTTGYEWGYNGSGPADLSLNILLMFVDAEVADFLHQDFKQEYIAVLPEEGGIITRNDILHWIARKYGNYQLKFVI</sequence>
<dbReference type="Pfam" id="PF19663">
    <property type="entry name" value="DUF6166"/>
    <property type="match status" value="1"/>
</dbReference>
<accession>F3ZXG5</accession>
<proteinExistence type="predicted"/>
<evidence type="ECO:0000313" key="2">
    <source>
        <dbReference type="Proteomes" id="UP000008457"/>
    </source>
</evidence>
<evidence type="ECO:0000313" key="1">
    <source>
        <dbReference type="EMBL" id="AEE97646.1"/>
    </source>
</evidence>
<dbReference type="STRING" id="697281.Mahau_2488"/>
<name>F3ZXG5_MAHA5</name>
<organism evidence="1 2">
    <name type="scientific">Mahella australiensis (strain DSM 15567 / CIP 107919 / 50-1 BON)</name>
    <dbReference type="NCBI Taxonomy" id="697281"/>
    <lineage>
        <taxon>Bacteria</taxon>
        <taxon>Bacillati</taxon>
        <taxon>Bacillota</taxon>
        <taxon>Clostridia</taxon>
        <taxon>Thermoanaerobacterales</taxon>
        <taxon>Thermoanaerobacterales Family IV. Incertae Sedis</taxon>
        <taxon>Mahella</taxon>
    </lineage>
</organism>
<reference evidence="2" key="1">
    <citation type="submission" date="2010-11" db="EMBL/GenBank/DDBJ databases">
        <title>The complete genome of Mahella australiensis DSM 15567.</title>
        <authorList>
            <consortium name="US DOE Joint Genome Institute (JGI-PGF)"/>
            <person name="Lucas S."/>
            <person name="Copeland A."/>
            <person name="Lapidus A."/>
            <person name="Bruce D."/>
            <person name="Goodwin L."/>
            <person name="Pitluck S."/>
            <person name="Kyrpides N."/>
            <person name="Mavromatis K."/>
            <person name="Pagani I."/>
            <person name="Ivanova N."/>
            <person name="Teshima H."/>
            <person name="Brettin T."/>
            <person name="Detter J.C."/>
            <person name="Han C."/>
            <person name="Tapia R."/>
            <person name="Land M."/>
            <person name="Hauser L."/>
            <person name="Markowitz V."/>
            <person name="Cheng J.-F."/>
            <person name="Hugenholtz P."/>
            <person name="Woyke T."/>
            <person name="Wu D."/>
            <person name="Spring S."/>
            <person name="Pukall R."/>
            <person name="Steenblock K."/>
            <person name="Schneider S."/>
            <person name="Klenk H.-P."/>
            <person name="Eisen J.A."/>
        </authorList>
    </citation>
    <scope>NUCLEOTIDE SEQUENCE [LARGE SCALE GENOMIC DNA]</scope>
    <source>
        <strain evidence="2">DSM 15567 / CIP 107919 / 50-1 BON</strain>
    </source>
</reference>
<dbReference type="InterPro" id="IPR046053">
    <property type="entry name" value="DUF6011"/>
</dbReference>
<dbReference type="AlphaFoldDB" id="F3ZXG5"/>
<dbReference type="KEGG" id="mas:Mahau_2488"/>
<reference evidence="1 2" key="2">
    <citation type="journal article" date="2011" name="Stand. Genomic Sci.">
        <title>Complete genome sequence of Mahella australiensis type strain (50-1 BON).</title>
        <authorList>
            <person name="Sikorski J."/>
            <person name="Teshima H."/>
            <person name="Nolan M."/>
            <person name="Lucas S."/>
            <person name="Hammon N."/>
            <person name="Deshpande S."/>
            <person name="Cheng J.F."/>
            <person name="Pitluck S."/>
            <person name="Liolios K."/>
            <person name="Pagani I."/>
            <person name="Ivanova N."/>
            <person name="Huntemann M."/>
            <person name="Mavromatis K."/>
            <person name="Ovchinikova G."/>
            <person name="Pati A."/>
            <person name="Tapia R."/>
            <person name="Han C."/>
            <person name="Goodwin L."/>
            <person name="Chen A."/>
            <person name="Palaniappan K."/>
            <person name="Land M."/>
            <person name="Hauser L."/>
            <person name="Ngatchou-Djao O.D."/>
            <person name="Rohde M."/>
            <person name="Pukall R."/>
            <person name="Spring S."/>
            <person name="Abt B."/>
            <person name="Goker M."/>
            <person name="Detter J.C."/>
            <person name="Woyke T."/>
            <person name="Bristow J."/>
            <person name="Markowitz V."/>
            <person name="Hugenholtz P."/>
            <person name="Eisen J.A."/>
            <person name="Kyrpides N.C."/>
            <person name="Klenk H.P."/>
            <person name="Lapidus A."/>
        </authorList>
    </citation>
    <scope>NUCLEOTIDE SEQUENCE [LARGE SCALE GENOMIC DNA]</scope>
    <source>
        <strain evidence="2">DSM 15567 / CIP 107919 / 50-1 BON</strain>
    </source>
</reference>